<evidence type="ECO:0000313" key="1">
    <source>
        <dbReference type="EMBL" id="MBB5062693.1"/>
    </source>
</evidence>
<comment type="caution">
    <text evidence="1">The sequence shown here is derived from an EMBL/GenBank/DDBJ whole genome shotgun (WGS) entry which is preliminary data.</text>
</comment>
<accession>A0A7W7ZMM0</accession>
<dbReference type="Proteomes" id="UP000584867">
    <property type="component" value="Unassembled WGS sequence"/>
</dbReference>
<reference evidence="1 2" key="1">
    <citation type="submission" date="2020-08" db="EMBL/GenBank/DDBJ databases">
        <title>Genomic Encyclopedia of Type Strains, Phase IV (KMG-V): Genome sequencing to study the core and pangenomes of soil and plant-associated prokaryotes.</title>
        <authorList>
            <person name="Whitman W."/>
        </authorList>
    </citation>
    <scope>NUCLEOTIDE SEQUENCE [LARGE SCALE GENOMIC DNA]</scope>
    <source>
        <strain evidence="1 2">X5P3</strain>
    </source>
</reference>
<gene>
    <name evidence="1" type="ORF">HDF15_001023</name>
</gene>
<dbReference type="AlphaFoldDB" id="A0A7W7ZMM0"/>
<proteinExistence type="predicted"/>
<name>A0A7W7ZMM0_9BACT</name>
<sequence>MAIDNVYDAIDKQYPKGDGITSGIMKVLDAGKALGKVSPPIYGFFAFLNSMSAKARQERAEAFVSQLVEDMVKVQDAMEKMRTDISEVQSATRLSLEYDTEEFDDKKRGRYLTVITSSITSETRINGLVSFIQDVEKLGERDLIGLKILNQVMNKNGDWNEQASPSYANPPKLHPNTFIQRAQELSLQMAMALTGKDGAGNTFSREEGLQICLRLQGFGLAEMISVSSREVPISNYAARLTTRGMMLLKLLGEDVPNWKQYFGPDGVL</sequence>
<dbReference type="RefSeq" id="WP_184253287.1">
    <property type="nucleotide sequence ID" value="NZ_JACHIO010000003.1"/>
</dbReference>
<evidence type="ECO:0000313" key="2">
    <source>
        <dbReference type="Proteomes" id="UP000584867"/>
    </source>
</evidence>
<organism evidence="1 2">
    <name type="scientific">Granulicella mallensis</name>
    <dbReference type="NCBI Taxonomy" id="940614"/>
    <lineage>
        <taxon>Bacteria</taxon>
        <taxon>Pseudomonadati</taxon>
        <taxon>Acidobacteriota</taxon>
        <taxon>Terriglobia</taxon>
        <taxon>Terriglobales</taxon>
        <taxon>Acidobacteriaceae</taxon>
        <taxon>Granulicella</taxon>
    </lineage>
</organism>
<protein>
    <submittedName>
        <fullName evidence="1">Uncharacterized protein</fullName>
    </submittedName>
</protein>
<dbReference type="EMBL" id="JACHIO010000003">
    <property type="protein sequence ID" value="MBB5062693.1"/>
    <property type="molecule type" value="Genomic_DNA"/>
</dbReference>